<protein>
    <recommendedName>
        <fullName evidence="2">peptidylprolyl isomerase</fullName>
        <ecNumber evidence="2">5.2.1.8</ecNumber>
    </recommendedName>
</protein>
<comment type="catalytic activity">
    <reaction evidence="1">
        <text>[protein]-peptidylproline (omega=180) = [protein]-peptidylproline (omega=0)</text>
        <dbReference type="Rhea" id="RHEA:16237"/>
        <dbReference type="Rhea" id="RHEA-COMP:10747"/>
        <dbReference type="Rhea" id="RHEA-COMP:10748"/>
        <dbReference type="ChEBI" id="CHEBI:83833"/>
        <dbReference type="ChEBI" id="CHEBI:83834"/>
        <dbReference type="EC" id="5.2.1.8"/>
    </reaction>
</comment>
<evidence type="ECO:0000313" key="7">
    <source>
        <dbReference type="Proteomes" id="UP001202328"/>
    </source>
</evidence>
<gene>
    <name evidence="6" type="ORF">MKW98_029710</name>
</gene>
<evidence type="ECO:0000313" key="6">
    <source>
        <dbReference type="EMBL" id="KAI3939934.1"/>
    </source>
</evidence>
<dbReference type="EC" id="5.2.1.8" evidence="2"/>
<feature type="domain" description="Nucleoplasmin-like" evidence="5">
    <location>
        <begin position="3"/>
        <end position="94"/>
    </location>
</feature>
<sequence>MTFWGVEIFPFQNVILQPDESKGKLHISRATLGTGRNENRCIVLCSVGGRDSVNLCSLRAEKNESCELDLDFDEDTAVYFSVDGPLSVHLTGYYREKRKSSKNADDDEYQTEED</sequence>
<dbReference type="PANTHER" id="PTHR43811:SF19">
    <property type="entry name" value="39 KDA FK506-BINDING NUCLEAR PROTEIN"/>
    <property type="match status" value="1"/>
</dbReference>
<evidence type="ECO:0000256" key="1">
    <source>
        <dbReference type="ARBA" id="ARBA00000971"/>
    </source>
</evidence>
<evidence type="ECO:0000256" key="4">
    <source>
        <dbReference type="ARBA" id="ARBA00023235"/>
    </source>
</evidence>
<keyword evidence="3" id="KW-0697">Rotamase</keyword>
<dbReference type="Gene3D" id="2.60.120.340">
    <property type="entry name" value="Nucleoplasmin core domain"/>
    <property type="match status" value="1"/>
</dbReference>
<reference evidence="6" key="1">
    <citation type="submission" date="2022-04" db="EMBL/GenBank/DDBJ databases">
        <title>A functionally conserved STORR gene fusion in Papaver species that diverged 16.8 million years ago.</title>
        <authorList>
            <person name="Catania T."/>
        </authorList>
    </citation>
    <scope>NUCLEOTIDE SEQUENCE</scope>
    <source>
        <strain evidence="6">S-188037</strain>
    </source>
</reference>
<name>A0AAD4T6G8_9MAGN</name>
<dbReference type="Pfam" id="PF17800">
    <property type="entry name" value="NPL"/>
    <property type="match status" value="1"/>
</dbReference>
<accession>A0AAD4T6G8</accession>
<evidence type="ECO:0000256" key="2">
    <source>
        <dbReference type="ARBA" id="ARBA00013194"/>
    </source>
</evidence>
<evidence type="ECO:0000256" key="3">
    <source>
        <dbReference type="ARBA" id="ARBA00023110"/>
    </source>
</evidence>
<dbReference type="Proteomes" id="UP001202328">
    <property type="component" value="Unassembled WGS sequence"/>
</dbReference>
<dbReference type="InterPro" id="IPR041232">
    <property type="entry name" value="NPL"/>
</dbReference>
<evidence type="ECO:0000259" key="5">
    <source>
        <dbReference type="Pfam" id="PF17800"/>
    </source>
</evidence>
<keyword evidence="7" id="KW-1185">Reference proteome</keyword>
<dbReference type="PANTHER" id="PTHR43811">
    <property type="entry name" value="FKBP-TYPE PEPTIDYL-PROLYL CIS-TRANS ISOMERASE FKPA"/>
    <property type="match status" value="1"/>
</dbReference>
<dbReference type="AlphaFoldDB" id="A0AAD4T6G8"/>
<comment type="caution">
    <text evidence="6">The sequence shown here is derived from an EMBL/GenBank/DDBJ whole genome shotgun (WGS) entry which is preliminary data.</text>
</comment>
<keyword evidence="4" id="KW-0413">Isomerase</keyword>
<proteinExistence type="predicted"/>
<organism evidence="6 7">
    <name type="scientific">Papaver atlanticum</name>
    <dbReference type="NCBI Taxonomy" id="357466"/>
    <lineage>
        <taxon>Eukaryota</taxon>
        <taxon>Viridiplantae</taxon>
        <taxon>Streptophyta</taxon>
        <taxon>Embryophyta</taxon>
        <taxon>Tracheophyta</taxon>
        <taxon>Spermatophyta</taxon>
        <taxon>Magnoliopsida</taxon>
        <taxon>Ranunculales</taxon>
        <taxon>Papaveraceae</taxon>
        <taxon>Papaveroideae</taxon>
        <taxon>Papaver</taxon>
    </lineage>
</organism>
<dbReference type="EMBL" id="JAJJMB010005286">
    <property type="protein sequence ID" value="KAI3939934.1"/>
    <property type="molecule type" value="Genomic_DNA"/>
</dbReference>
<dbReference type="GO" id="GO:0003755">
    <property type="term" value="F:peptidyl-prolyl cis-trans isomerase activity"/>
    <property type="evidence" value="ECO:0007669"/>
    <property type="project" value="UniProtKB-KW"/>
</dbReference>